<dbReference type="InterPro" id="IPR011890">
    <property type="entry name" value="SMC_prok"/>
</dbReference>
<dbReference type="Pfam" id="PF02463">
    <property type="entry name" value="SMC_N"/>
    <property type="match status" value="2"/>
</dbReference>
<dbReference type="Gene3D" id="3.30.70.1620">
    <property type="match status" value="1"/>
</dbReference>
<feature type="coiled-coil region" evidence="7">
    <location>
        <begin position="227"/>
        <end position="474"/>
    </location>
</feature>
<dbReference type="AlphaFoldDB" id="A0A089QF24"/>
<dbReference type="Proteomes" id="UP001231316">
    <property type="component" value="Chromosome"/>
</dbReference>
<sequence>MKIKSLTLNGFKSFANKTIINFQDGLTGIVGPNGSGKSNITEALRWVLGEQSVKNLRGSKMPDIIFAGSDTRAALNRAEVTLVLDNEDGYLYNQPNEIRITRRIFRSGDSEFFINEKKVRLKDVVDLFIDTGLGRESFSIISQGRVESIFNSKPQDRRILIEEVAGVLKYKKEKKKAESELVETTEHLKRVADILSELSRQRDPLAQQASKAKDYLSQKEQYDLLNRDRLVLEITQKSSEKEQKESELQKVIKILSDKERMTSEQSKQVEVLHSRQKKLESLIDNEQNELTELVRQEEKISGQQNMSRQEEKFQKERLSELQEQYSANLDNLTEIRTGKQSVKEKIANLEDDREKLSKKILELEKIIDNVKEPEEILEKLKSELNRKIQEKNLVNNSNNYIEQELEEKSQNQAETNKNIQNITNEKNKLKLQLDELKTTLNNKDNEYQEIVTTLKELKIKEVELSKKDSELKNNRNKAWDIYQRAQTKLETLKSISDSYTGYYQGAREVLKERKNISGIIGSVAEEFVIPKEYAQAMEVALGGHLQDIIVTDENVAKKVIQHLTYNRLGRATFLPQKTVKARMLNKQYRVTLESLDGYVGIASELVKVSKENLKVSQNLLGTTVIAKNIDFATEIAKKLNYGVRIVSLNGDVVNPGGAITGGAVKQKKSGLLEQKLQIEDLQSDIEVMKKKLEDMEIYWGKVHEEYKKIQDKIDTLQVKKNRLQTDRDKYRRKFELIKIENEHQSIKLKELKESSKYTNIEILSQNLEENKEKLHSLTKEIDSLEQLITQKAKAEEHNSYSIEKQREEISSYKQREAVIIEQLRGLKLQLQELMTQEENISELLKKQQDAIAKIKNKEKIALSAKEDIKDKQEYIRNTIDSIKKKLKDAQEERKQLHIEVKEAEKQLTRANELQRSAYEEQKKLSIRISQCDTILDRNLKDLSENYGVTFEEVEHQISEKDLNTIEKKLKLLKLGLDELGVVNIGAISEYERVNERYEFLNSQQNDLLSAKEQLEVSMNEMDLEVKNRFQKTFEQVSKAFSEVFPIMFSGGYAKLSLTNPENILETGIEIMAQPPGKKLQQLSLLSGGERALTAITLLFAILKVRPVPFVILDEAEAALDDTNVARYAQYLQKFDNETQFIVITHRKGTMVNADVLYGVTMQESGVSQIVSVALDDID</sequence>
<dbReference type="Gene3D" id="3.40.50.300">
    <property type="entry name" value="P-loop containing nucleotide triphosphate hydrolases"/>
    <property type="match status" value="2"/>
</dbReference>
<comment type="domain">
    <text evidence="7">Contains large globular domains required for ATP hydrolysis at each terminus and a third globular domain forming a flexible hinge near the middle of the molecule. These domains are separated by coiled-coil structures.</text>
</comment>
<keyword evidence="3 7" id="KW-0547">Nucleotide-binding</keyword>
<dbReference type="GO" id="GO:0007062">
    <property type="term" value="P:sister chromatid cohesion"/>
    <property type="evidence" value="ECO:0007669"/>
    <property type="project" value="InterPro"/>
</dbReference>
<dbReference type="FunFam" id="3.40.50.300:FF:000984">
    <property type="entry name" value="Chromosome partition protein Smc"/>
    <property type="match status" value="1"/>
</dbReference>
<accession>A0A089QF24</accession>
<dbReference type="GO" id="GO:0006260">
    <property type="term" value="P:DNA replication"/>
    <property type="evidence" value="ECO:0007669"/>
    <property type="project" value="UniProtKB-UniRule"/>
</dbReference>
<dbReference type="SMART" id="SM00968">
    <property type="entry name" value="SMC_hinge"/>
    <property type="match status" value="1"/>
</dbReference>
<protein>
    <recommendedName>
        <fullName evidence="7">Chromosome partition protein Smc</fullName>
    </recommendedName>
</protein>
<evidence type="ECO:0000313" key="11">
    <source>
        <dbReference type="Proteomes" id="UP000029488"/>
    </source>
</evidence>
<keyword evidence="5 7" id="KW-0175">Coiled coil</keyword>
<dbReference type="RefSeq" id="WP_044004794.1">
    <property type="nucleotide sequence ID" value="NZ_CP007646.1"/>
</dbReference>
<evidence type="ECO:0000256" key="7">
    <source>
        <dbReference type="HAMAP-Rule" id="MF_01894"/>
    </source>
</evidence>
<dbReference type="GO" id="GO:0003677">
    <property type="term" value="F:DNA binding"/>
    <property type="evidence" value="ECO:0007669"/>
    <property type="project" value="UniProtKB-UniRule"/>
</dbReference>
<keyword evidence="6 7" id="KW-0238">DNA-binding</keyword>
<keyword evidence="4 7" id="KW-0067">ATP-binding</keyword>
<dbReference type="PANTHER" id="PTHR43977">
    <property type="entry name" value="STRUCTURAL MAINTENANCE OF CHROMOSOMES PROTEIN 3"/>
    <property type="match status" value="1"/>
</dbReference>
<comment type="similarity">
    <text evidence="7">Belongs to the SMC family.</text>
</comment>
<dbReference type="SUPFAM" id="SSF52540">
    <property type="entry name" value="P-loop containing nucleoside triphosphate hydrolases"/>
    <property type="match status" value="1"/>
</dbReference>
<dbReference type="GO" id="GO:0016887">
    <property type="term" value="F:ATP hydrolysis activity"/>
    <property type="evidence" value="ECO:0007669"/>
    <property type="project" value="InterPro"/>
</dbReference>
<keyword evidence="2 7" id="KW-0963">Cytoplasm</keyword>
<organism evidence="9 11">
    <name type="scientific">Ligilactobacillus salivarius</name>
    <dbReference type="NCBI Taxonomy" id="1624"/>
    <lineage>
        <taxon>Bacteria</taxon>
        <taxon>Bacillati</taxon>
        <taxon>Bacillota</taxon>
        <taxon>Bacilli</taxon>
        <taxon>Lactobacillales</taxon>
        <taxon>Lactobacillaceae</taxon>
        <taxon>Ligilactobacillus</taxon>
    </lineage>
</organism>
<evidence type="ECO:0000259" key="8">
    <source>
        <dbReference type="SMART" id="SM00968"/>
    </source>
</evidence>
<dbReference type="InterPro" id="IPR003395">
    <property type="entry name" value="RecF/RecN/SMC_N"/>
</dbReference>
<dbReference type="GO" id="GO:0005524">
    <property type="term" value="F:ATP binding"/>
    <property type="evidence" value="ECO:0007669"/>
    <property type="project" value="UniProtKB-UniRule"/>
</dbReference>
<dbReference type="Proteomes" id="UP000029488">
    <property type="component" value="Chromosome"/>
</dbReference>
<dbReference type="InterPro" id="IPR024704">
    <property type="entry name" value="SMC"/>
</dbReference>
<dbReference type="InterPro" id="IPR010935">
    <property type="entry name" value="SMC_hinge"/>
</dbReference>
<dbReference type="PIRSF" id="PIRSF005719">
    <property type="entry name" value="SMC"/>
    <property type="match status" value="1"/>
</dbReference>
<dbReference type="SUPFAM" id="SSF75553">
    <property type="entry name" value="Smc hinge domain"/>
    <property type="match status" value="1"/>
</dbReference>
<reference evidence="9 11" key="1">
    <citation type="journal article" date="2014" name="BMC Genomics">
        <title>Unusual genome complexity in Lactobacillus salivarius JCM1046.</title>
        <authorList>
            <person name="Raftis E.J."/>
            <person name="Forde B.M."/>
            <person name="Claesson M.J."/>
            <person name="O'Toole P.W."/>
        </authorList>
    </citation>
    <scope>NUCLEOTIDE SEQUENCE [LARGE SCALE GENOMIC DNA]</scope>
    <source>
        <strain evidence="9 11">JCM1046</strain>
    </source>
</reference>
<dbReference type="Pfam" id="PF06470">
    <property type="entry name" value="SMC_hinge"/>
    <property type="match status" value="1"/>
</dbReference>
<evidence type="ECO:0000256" key="6">
    <source>
        <dbReference type="ARBA" id="ARBA00023125"/>
    </source>
</evidence>
<proteinExistence type="inferred from homology"/>
<evidence type="ECO:0000256" key="2">
    <source>
        <dbReference type="ARBA" id="ARBA00022490"/>
    </source>
</evidence>
<gene>
    <name evidence="7 9" type="primary">smc</name>
    <name evidence="9" type="ORF">LSJ_0674</name>
    <name evidence="10" type="ORF">QFE45_03770</name>
</gene>
<dbReference type="FunFam" id="3.40.50.300:FF:000901">
    <property type="entry name" value="Chromosome partition protein Smc"/>
    <property type="match status" value="1"/>
</dbReference>
<dbReference type="GO" id="GO:0030261">
    <property type="term" value="P:chromosome condensation"/>
    <property type="evidence" value="ECO:0007669"/>
    <property type="project" value="InterPro"/>
</dbReference>
<evidence type="ECO:0000256" key="1">
    <source>
        <dbReference type="ARBA" id="ARBA00004496"/>
    </source>
</evidence>
<feature type="coiled-coil region" evidence="7">
    <location>
        <begin position="823"/>
        <end position="920"/>
    </location>
</feature>
<dbReference type="KEGG" id="lsj:LSJ_0674"/>
<evidence type="ECO:0000313" key="9">
    <source>
        <dbReference type="EMBL" id="AIR10368.1"/>
    </source>
</evidence>
<dbReference type="NCBIfam" id="TIGR02168">
    <property type="entry name" value="SMC_prok_B"/>
    <property type="match status" value="1"/>
</dbReference>
<dbReference type="GO" id="GO:0005694">
    <property type="term" value="C:chromosome"/>
    <property type="evidence" value="ECO:0007669"/>
    <property type="project" value="InterPro"/>
</dbReference>
<evidence type="ECO:0000256" key="4">
    <source>
        <dbReference type="ARBA" id="ARBA00022840"/>
    </source>
</evidence>
<feature type="binding site" evidence="7">
    <location>
        <begin position="32"/>
        <end position="39"/>
    </location>
    <ligand>
        <name>ATP</name>
        <dbReference type="ChEBI" id="CHEBI:30616"/>
    </ligand>
</feature>
<reference evidence="10" key="2">
    <citation type="submission" date="2023-04" db="EMBL/GenBank/DDBJ databases">
        <title>Four porcine-derived lactic acid bacteria strains analyses and their evaluation as potential probiotics based on genomics.</title>
        <authorList>
            <person name="Niu D."/>
        </authorList>
    </citation>
    <scope>NUCLEOTIDE SEQUENCE</scope>
    <source>
        <strain evidence="10">ZSA5</strain>
    </source>
</reference>
<dbReference type="Gene3D" id="1.20.1060.20">
    <property type="match status" value="1"/>
</dbReference>
<evidence type="ECO:0000256" key="5">
    <source>
        <dbReference type="ARBA" id="ARBA00023054"/>
    </source>
</evidence>
<comment type="function">
    <text evidence="7">Required for chromosome condensation and partitioning.</text>
</comment>
<dbReference type="EMBL" id="CP007646">
    <property type="protein sequence ID" value="AIR10368.1"/>
    <property type="molecule type" value="Genomic_DNA"/>
</dbReference>
<feature type="coiled-coil region" evidence="7">
    <location>
        <begin position="671"/>
        <end position="733"/>
    </location>
</feature>
<evidence type="ECO:0000313" key="10">
    <source>
        <dbReference type="EMBL" id="WII29230.1"/>
    </source>
</evidence>
<dbReference type="EMBL" id="CP123971">
    <property type="protein sequence ID" value="WII29230.1"/>
    <property type="molecule type" value="Genomic_DNA"/>
</dbReference>
<comment type="subunit">
    <text evidence="7">Homodimer.</text>
</comment>
<feature type="domain" description="SMC hinge" evidence="8">
    <location>
        <begin position="517"/>
        <end position="636"/>
    </location>
</feature>
<dbReference type="InterPro" id="IPR027417">
    <property type="entry name" value="P-loop_NTPase"/>
</dbReference>
<name>A0A089QF24_9LACO</name>
<evidence type="ECO:0000256" key="3">
    <source>
        <dbReference type="ARBA" id="ARBA00022741"/>
    </source>
</evidence>
<feature type="coiled-coil region" evidence="7">
    <location>
        <begin position="760"/>
        <end position="794"/>
    </location>
</feature>
<dbReference type="HAMAP" id="MF_01894">
    <property type="entry name" value="Smc_prok"/>
    <property type="match status" value="1"/>
</dbReference>
<dbReference type="GO" id="GO:0007059">
    <property type="term" value="P:chromosome segregation"/>
    <property type="evidence" value="ECO:0007669"/>
    <property type="project" value="UniProtKB-UniRule"/>
</dbReference>
<comment type="subcellular location">
    <subcellularLocation>
        <location evidence="1 7">Cytoplasm</location>
    </subcellularLocation>
</comment>
<dbReference type="GO" id="GO:0005737">
    <property type="term" value="C:cytoplasm"/>
    <property type="evidence" value="ECO:0007669"/>
    <property type="project" value="UniProtKB-SubCell"/>
</dbReference>
<dbReference type="CDD" id="cd03278">
    <property type="entry name" value="ABC_SMC_barmotin"/>
    <property type="match status" value="2"/>
</dbReference>
<dbReference type="InterPro" id="IPR036277">
    <property type="entry name" value="SMC_hinge_sf"/>
</dbReference>